<evidence type="ECO:0000313" key="2">
    <source>
        <dbReference type="EMBL" id="CAL1530884.1"/>
    </source>
</evidence>
<name>A0AAV2HAQ1_LYMST</name>
<feature type="domain" description="Nuclear pore complex protein NUP96 C-terminal" evidence="1">
    <location>
        <begin position="376"/>
        <end position="673"/>
    </location>
</feature>
<accession>A0AAV2HAQ1</accession>
<dbReference type="Pfam" id="PF12110">
    <property type="entry name" value="Nup96"/>
    <property type="match status" value="1"/>
</dbReference>
<sequence>MIDGDYDDNLLGEEDSFDLQQLSSKKYQKVTQDDEGMDTGLDSKFLTSMGINAKHIQTMKASFFGDGDFEGIDSGLDSKFMAPSAGFVGKNIKPIKTSVRASVLDNDDDMEGFYDKSSTKELLMRPQTFHQPPIMEHKLLHSGLQSKDSLPRIVGTLVRHNILHVKDSILYRNQHSFVDAACFMGRSFRVGWGPSWKVVHSGSLLAVPEYDEQESSILPSRGRSKTHPSLKSWMAHIERINVTEYMDLKDAKVLEQQEELLKIQLDNSRGSIEDGCPVFVPEPGVEALHKLADYIKDNLGEMSSHPDLKVQEHMKMVLRLCVALWGKLPDSGDLDEEDIYLEQQLRREALSEWLSEVGEPKVSSELEAATGSLFAVYSKLTIRKISEACESAQKGRDHYLALLLSQAIGSIATRQMVGLQLANWAEIDAYQFIDELRLKVYCLLAGQLVWHTSCFRKNTEGKDEVWGRKELEINSCHGLDWKRAFALHLWFKAPANSSIQHALRQYQQGFQGSEHSQSYCAAPLPPYLEEEEGGADTKEIIYDTAYHLLCLYADSSYQLEALLSPTSSTPSHLDFRLSWHLLQILQALQYKHLSPHHTDTIHVSYAAQLETLGLWHWAVFVLLHISDGYQRRQATLNMLQRHLEMGEDWTDKEQFLIDKLSIPTSWLHQAKAIRAKHEGNYDAEARHWLLAGYYNTGHSVVIRHIAADAIINDKDDYLKCYLDEMAPPERSMGILNWANNGKVFLDFINLRKRLDELKRSQPTPYDLEQLQPDVLSLCTRVKGLTCHNAKDRLCQAEMAKTSANLLRTFLVLCGESPVRLLSKFIPELPMPEDYTLQELQALTRAHLLEIV</sequence>
<gene>
    <name evidence="2" type="ORF">GSLYS_00005009001</name>
</gene>
<keyword evidence="3" id="KW-1185">Reference proteome</keyword>
<dbReference type="EMBL" id="CAXITT010000077">
    <property type="protein sequence ID" value="CAL1530884.1"/>
    <property type="molecule type" value="Genomic_DNA"/>
</dbReference>
<dbReference type="AlphaFoldDB" id="A0AAV2HAQ1"/>
<dbReference type="Proteomes" id="UP001497497">
    <property type="component" value="Unassembled WGS sequence"/>
</dbReference>
<organism evidence="2 3">
    <name type="scientific">Lymnaea stagnalis</name>
    <name type="common">Great pond snail</name>
    <name type="synonym">Helix stagnalis</name>
    <dbReference type="NCBI Taxonomy" id="6523"/>
    <lineage>
        <taxon>Eukaryota</taxon>
        <taxon>Metazoa</taxon>
        <taxon>Spiralia</taxon>
        <taxon>Lophotrochozoa</taxon>
        <taxon>Mollusca</taxon>
        <taxon>Gastropoda</taxon>
        <taxon>Heterobranchia</taxon>
        <taxon>Euthyneura</taxon>
        <taxon>Panpulmonata</taxon>
        <taxon>Hygrophila</taxon>
        <taxon>Lymnaeoidea</taxon>
        <taxon>Lymnaeidae</taxon>
        <taxon>Lymnaea</taxon>
    </lineage>
</organism>
<dbReference type="Gene3D" id="1.25.40.690">
    <property type="match status" value="1"/>
</dbReference>
<evidence type="ECO:0000259" key="1">
    <source>
        <dbReference type="Pfam" id="PF12110"/>
    </source>
</evidence>
<comment type="caution">
    <text evidence="2">The sequence shown here is derived from an EMBL/GenBank/DDBJ whole genome shotgun (WGS) entry which is preliminary data.</text>
</comment>
<dbReference type="InterPro" id="IPR021967">
    <property type="entry name" value="Nup98_C"/>
</dbReference>
<evidence type="ECO:0000313" key="3">
    <source>
        <dbReference type="Proteomes" id="UP001497497"/>
    </source>
</evidence>
<protein>
    <recommendedName>
        <fullName evidence="1">Nuclear pore complex protein NUP96 C-terminal domain-containing protein</fullName>
    </recommendedName>
</protein>
<reference evidence="2 3" key="1">
    <citation type="submission" date="2024-04" db="EMBL/GenBank/DDBJ databases">
        <authorList>
            <consortium name="Genoscope - CEA"/>
            <person name="William W."/>
        </authorList>
    </citation>
    <scope>NUCLEOTIDE SEQUENCE [LARGE SCALE GENOMIC DNA]</scope>
</reference>
<proteinExistence type="predicted"/>